<dbReference type="InterPro" id="IPR036390">
    <property type="entry name" value="WH_DNA-bd_sf"/>
</dbReference>
<dbReference type="InterPro" id="IPR005119">
    <property type="entry name" value="LysR_subst-bd"/>
</dbReference>
<dbReference type="FunFam" id="1.10.10.10:FF:000001">
    <property type="entry name" value="LysR family transcriptional regulator"/>
    <property type="match status" value="1"/>
</dbReference>
<evidence type="ECO:0000256" key="1">
    <source>
        <dbReference type="ARBA" id="ARBA00009437"/>
    </source>
</evidence>
<dbReference type="PANTHER" id="PTHR30537:SF5">
    <property type="entry name" value="HTH-TYPE TRANSCRIPTIONAL ACTIVATOR TTDR-RELATED"/>
    <property type="match status" value="1"/>
</dbReference>
<keyword evidence="3" id="KW-0238">DNA-binding</keyword>
<dbReference type="GO" id="GO:0043565">
    <property type="term" value="F:sequence-specific DNA binding"/>
    <property type="evidence" value="ECO:0007669"/>
    <property type="project" value="TreeGrafter"/>
</dbReference>
<evidence type="ECO:0000256" key="2">
    <source>
        <dbReference type="ARBA" id="ARBA00023015"/>
    </source>
</evidence>
<protein>
    <submittedName>
        <fullName evidence="6">HTH-type transcriptional regulator DmlR</fullName>
    </submittedName>
</protein>
<dbReference type="GO" id="GO:0003700">
    <property type="term" value="F:DNA-binding transcription factor activity"/>
    <property type="evidence" value="ECO:0007669"/>
    <property type="project" value="InterPro"/>
</dbReference>
<dbReference type="SUPFAM" id="SSF53850">
    <property type="entry name" value="Periplasmic binding protein-like II"/>
    <property type="match status" value="1"/>
</dbReference>
<dbReference type="AlphaFoldDB" id="A0A833PL16"/>
<dbReference type="InterPro" id="IPR000847">
    <property type="entry name" value="LysR_HTH_N"/>
</dbReference>
<dbReference type="PANTHER" id="PTHR30537">
    <property type="entry name" value="HTH-TYPE TRANSCRIPTIONAL REGULATOR"/>
    <property type="match status" value="1"/>
</dbReference>
<dbReference type="Proteomes" id="UP000490535">
    <property type="component" value="Unassembled WGS sequence"/>
</dbReference>
<reference evidence="7" key="1">
    <citation type="journal article" date="2020" name="MBio">
        <title>Horizontal gene transfer to a defensive symbiont with a reduced genome amongst a multipartite beetle microbiome.</title>
        <authorList>
            <person name="Waterworth S.C."/>
            <person name="Florez L.V."/>
            <person name="Rees E.R."/>
            <person name="Hertweck C."/>
            <person name="Kaltenpoth M."/>
            <person name="Kwan J.C."/>
        </authorList>
    </citation>
    <scope>NUCLEOTIDE SEQUENCE [LARGE SCALE GENOMIC DNA]</scope>
</reference>
<comment type="similarity">
    <text evidence="1">Belongs to the LysR transcriptional regulatory family.</text>
</comment>
<evidence type="ECO:0000256" key="4">
    <source>
        <dbReference type="ARBA" id="ARBA00023163"/>
    </source>
</evidence>
<dbReference type="EMBL" id="WNDP01000002">
    <property type="protein sequence ID" value="KAF1028276.1"/>
    <property type="molecule type" value="Genomic_DNA"/>
</dbReference>
<gene>
    <name evidence="6" type="primary">dmlR_2</name>
    <name evidence="6" type="ORF">GAK29_00156</name>
</gene>
<dbReference type="Pfam" id="PF03466">
    <property type="entry name" value="LysR_substrate"/>
    <property type="match status" value="1"/>
</dbReference>
<accession>A0A833PL16</accession>
<evidence type="ECO:0000259" key="5">
    <source>
        <dbReference type="PROSITE" id="PS50931"/>
    </source>
</evidence>
<dbReference type="Gene3D" id="3.40.190.290">
    <property type="match status" value="1"/>
</dbReference>
<evidence type="ECO:0000313" key="6">
    <source>
        <dbReference type="EMBL" id="KAF1028276.1"/>
    </source>
</evidence>
<feature type="domain" description="HTH lysR-type" evidence="5">
    <location>
        <begin position="10"/>
        <end position="65"/>
    </location>
</feature>
<dbReference type="Pfam" id="PF00126">
    <property type="entry name" value="HTH_1"/>
    <property type="match status" value="1"/>
</dbReference>
<organism evidence="6 7">
    <name type="scientific">Acinetobacter bereziniae</name>
    <name type="common">Acinetobacter genomosp. 10</name>
    <dbReference type="NCBI Taxonomy" id="106648"/>
    <lineage>
        <taxon>Bacteria</taxon>
        <taxon>Pseudomonadati</taxon>
        <taxon>Pseudomonadota</taxon>
        <taxon>Gammaproteobacteria</taxon>
        <taxon>Moraxellales</taxon>
        <taxon>Moraxellaceae</taxon>
        <taxon>Acinetobacter</taxon>
    </lineage>
</organism>
<dbReference type="GO" id="GO:0006351">
    <property type="term" value="P:DNA-templated transcription"/>
    <property type="evidence" value="ECO:0007669"/>
    <property type="project" value="TreeGrafter"/>
</dbReference>
<keyword evidence="2" id="KW-0805">Transcription regulation</keyword>
<name>A0A833PL16_ACIBZ</name>
<dbReference type="SUPFAM" id="SSF46785">
    <property type="entry name" value="Winged helix' DNA-binding domain"/>
    <property type="match status" value="1"/>
</dbReference>
<keyword evidence="4" id="KW-0804">Transcription</keyword>
<dbReference type="InterPro" id="IPR036388">
    <property type="entry name" value="WH-like_DNA-bd_sf"/>
</dbReference>
<proteinExistence type="inferred from homology"/>
<dbReference type="CDD" id="cd08422">
    <property type="entry name" value="PBP2_CrgA_like"/>
    <property type="match status" value="1"/>
</dbReference>
<dbReference type="Gene3D" id="1.10.10.10">
    <property type="entry name" value="Winged helix-like DNA-binding domain superfamily/Winged helix DNA-binding domain"/>
    <property type="match status" value="1"/>
</dbReference>
<dbReference type="InterPro" id="IPR058163">
    <property type="entry name" value="LysR-type_TF_proteobact-type"/>
</dbReference>
<sequence>MGTNQSIALLQEMAIFVKVVETGSFSETARQLGNTPSAISKAITRLEQALETRLLQRTTRKLRLSESGQQIYGHCLEMLNAAQAVIDNTGKLNSEPSGTVRISVPKAVGHYMIHPHLAEFLQRYPKVDIQMLLEDRFVDFIDDEIDLAIRITNEPALGLKGRKLIQIDHVLVATPEYLKRYGIPRKPQDLVDHQCIYLGEQASDSKWKFQKGNKTTNVVVKGRYSANHTGIRLDAALNHMGIASLPYFVARQALANHTLLQVLPEWYFKTYYSGDAWLLYPPTRYLAPKIEVFIQFLAQKLKSEPTLKHDESHI</sequence>
<evidence type="ECO:0000313" key="7">
    <source>
        <dbReference type="Proteomes" id="UP000490535"/>
    </source>
</evidence>
<evidence type="ECO:0000256" key="3">
    <source>
        <dbReference type="ARBA" id="ARBA00023125"/>
    </source>
</evidence>
<comment type="caution">
    <text evidence="6">The sequence shown here is derived from an EMBL/GenBank/DDBJ whole genome shotgun (WGS) entry which is preliminary data.</text>
</comment>
<dbReference type="PROSITE" id="PS50931">
    <property type="entry name" value="HTH_LYSR"/>
    <property type="match status" value="1"/>
</dbReference>